<dbReference type="Pfam" id="PF05699">
    <property type="entry name" value="Dimer_Tnp_hAT"/>
    <property type="match status" value="1"/>
</dbReference>
<feature type="domain" description="TRASH" evidence="2">
    <location>
        <begin position="17"/>
        <end position="53"/>
    </location>
</feature>
<reference evidence="3 4" key="1">
    <citation type="submission" date="2024-08" db="EMBL/GenBank/DDBJ databases">
        <title>The draft genome of Apodemus speciosus.</title>
        <authorList>
            <person name="Nabeshima K."/>
            <person name="Suzuki S."/>
            <person name="Onuma M."/>
        </authorList>
    </citation>
    <scope>NUCLEOTIDE SEQUENCE [LARGE SCALE GENOMIC DNA]</scope>
    <source>
        <strain evidence="3">IB14-021</strain>
    </source>
</reference>
<feature type="compositionally biased region" description="Polar residues" evidence="1">
    <location>
        <begin position="310"/>
        <end position="320"/>
    </location>
</feature>
<dbReference type="InterPro" id="IPR011017">
    <property type="entry name" value="TRASH_dom"/>
</dbReference>
<name>A0ABQ0EPF1_APOSI</name>
<sequence>MNKMLPAVPGTAARLSCSNCKRVFREGQTAFQRKGSAELFCSILCIDGHPSPAVSPAPLKRMCLNCSRDILNLKDMKSIRLEDSSCNKNFCSQSCLRSYEEKRKPCVTVYTDSSLPKCSMCQKTSTKPPRILRSFPCKSLKLSDEMIVITNDLGNIEVFCSVCFSSYNSAVMESSSVNVSMVHSASKENLCPKKYPVISNIMSLVNSGGDLVVSTDLLQGTLSSVPTNVIVNSSASESSSGVGNTDQPRLLLPCLMPCEDTAAPSEEVQNNSETNQDPRHSMKSMKENDRPYLSKSTSTEQKIKKEQRSTGESWSPGFQHQHPSTANDVAFCYSCYLFFQKKFSCRREAFATQRTADWEKMLENFRKHEESEVHLKSLQFWRHYQFLDAVPRDSSSVYSKQIEGNKKYLKLIIENILFLGKQCLLLKENDQSISSINKGNFLELLEIRARDKGEVFRLMSSHIDFYSSTLVQEEIIEMIKGEMLQDIVSEINASSAFSIICEEIAGSAAERQLSVCVRYPQKTPSAVFVKERFLGFVTAEEVTGVHVHGRIKAYLQQVGVDFNKICGQAYDSATNFRVKLNEVVTEFKKEEPRILHVHCHAHFVELAVTSFCKEVKELRSALSTLSSLFNTVRVSREMLASLQTMCKLNLNKTCKKHTSQSCWPAHDHVLLAVTDCLPEIIEMLESVSRRSSGTAVAAELDDLLVMVTKFEFIFCLKFLYRVLSITGILSREFQSETVDVFSLFSKIEAILECLSSERNDIYFKTIWDGAEEICKKITSKGFDVEKPSFQKRRKIQKTVDPGNSEHIFFPTSADEQYKINIYYLGLDTVLKNLKLYFSEFDYCKMKQISELLLKWNEPLNEATAKHIQEFYKLDADITPELRFYRQYASLNFVTESGSLSFSDLGCLFIQHGLHNSIPCITKLLHIALSWPITSANNEKSFSTLPHLKTYLLRTMGQEKLSSLALIAVEQDLVNKLMEPERLGGIVEKFISQMKDT</sequence>
<feature type="domain" description="TRASH" evidence="2">
    <location>
        <begin position="63"/>
        <end position="103"/>
    </location>
</feature>
<dbReference type="PANTHER" id="PTHR46289">
    <property type="entry name" value="52 KDA REPRESSOR OF THE INHIBITOR OF THE PROTEIN KINASE-LIKE PROTEIN-RELATED"/>
    <property type="match status" value="1"/>
</dbReference>
<keyword evidence="4" id="KW-1185">Reference proteome</keyword>
<accession>A0ABQ0EPF1</accession>
<dbReference type="SUPFAM" id="SSF57716">
    <property type="entry name" value="Glucocorticoid receptor-like (DNA-binding domain)"/>
    <property type="match status" value="1"/>
</dbReference>
<dbReference type="InterPro" id="IPR052958">
    <property type="entry name" value="IFN-induced_PKR_regulator"/>
</dbReference>
<dbReference type="Proteomes" id="UP001623349">
    <property type="component" value="Unassembled WGS sequence"/>
</dbReference>
<dbReference type="Pfam" id="PF14291">
    <property type="entry name" value="DUF4371"/>
    <property type="match status" value="1"/>
</dbReference>
<evidence type="ECO:0000313" key="3">
    <source>
        <dbReference type="EMBL" id="GAB1288933.1"/>
    </source>
</evidence>
<dbReference type="SMART" id="SM00746">
    <property type="entry name" value="TRASH"/>
    <property type="match status" value="2"/>
</dbReference>
<dbReference type="InterPro" id="IPR012337">
    <property type="entry name" value="RNaseH-like_sf"/>
</dbReference>
<proteinExistence type="predicted"/>
<evidence type="ECO:0000313" key="4">
    <source>
        <dbReference type="Proteomes" id="UP001623349"/>
    </source>
</evidence>
<gene>
    <name evidence="3" type="ORF">APTSU1_000416300</name>
</gene>
<feature type="region of interest" description="Disordered" evidence="1">
    <location>
        <begin position="263"/>
        <end position="320"/>
    </location>
</feature>
<dbReference type="InterPro" id="IPR008906">
    <property type="entry name" value="HATC_C_dom"/>
</dbReference>
<dbReference type="SUPFAM" id="SSF53098">
    <property type="entry name" value="Ribonuclease H-like"/>
    <property type="match status" value="1"/>
</dbReference>
<comment type="caution">
    <text evidence="3">The sequence shown here is derived from an EMBL/GenBank/DDBJ whole genome shotgun (WGS) entry which is preliminary data.</text>
</comment>
<evidence type="ECO:0000259" key="2">
    <source>
        <dbReference type="SMART" id="SM00746"/>
    </source>
</evidence>
<dbReference type="EMBL" id="BAAFST010000004">
    <property type="protein sequence ID" value="GAB1288933.1"/>
    <property type="molecule type" value="Genomic_DNA"/>
</dbReference>
<dbReference type="PANTHER" id="PTHR46289:SF19">
    <property type="entry name" value="ZINC FINGER MYM-TYPE CONTAINING 1"/>
    <property type="match status" value="1"/>
</dbReference>
<organism evidence="3 4">
    <name type="scientific">Apodemus speciosus</name>
    <name type="common">Large Japanese field mouse</name>
    <dbReference type="NCBI Taxonomy" id="105296"/>
    <lineage>
        <taxon>Eukaryota</taxon>
        <taxon>Metazoa</taxon>
        <taxon>Chordata</taxon>
        <taxon>Craniata</taxon>
        <taxon>Vertebrata</taxon>
        <taxon>Euteleostomi</taxon>
        <taxon>Mammalia</taxon>
        <taxon>Eutheria</taxon>
        <taxon>Euarchontoglires</taxon>
        <taxon>Glires</taxon>
        <taxon>Rodentia</taxon>
        <taxon>Myomorpha</taxon>
        <taxon>Muroidea</taxon>
        <taxon>Muridae</taxon>
        <taxon>Murinae</taxon>
        <taxon>Apodemus</taxon>
    </lineage>
</organism>
<evidence type="ECO:0000256" key="1">
    <source>
        <dbReference type="SAM" id="MobiDB-lite"/>
    </source>
</evidence>
<feature type="compositionally biased region" description="Basic and acidic residues" evidence="1">
    <location>
        <begin position="276"/>
        <end position="292"/>
    </location>
</feature>
<protein>
    <submittedName>
        <fullName evidence="3">Zinc finger, MYM domain-containing 1</fullName>
    </submittedName>
</protein>
<dbReference type="InterPro" id="IPR025398">
    <property type="entry name" value="DUF4371"/>
</dbReference>